<evidence type="ECO:0000313" key="2">
    <source>
        <dbReference type="EMBL" id="CAB4283648.1"/>
    </source>
</evidence>
<feature type="compositionally biased region" description="Polar residues" evidence="1">
    <location>
        <begin position="17"/>
        <end position="26"/>
    </location>
</feature>
<gene>
    <name evidence="2" type="ORF">CURHAP_LOCUS38625</name>
    <name evidence="3" type="ORF">ORAREDHAP_LOCUS37661</name>
</gene>
<dbReference type="Proteomes" id="UP000507222">
    <property type="component" value="Unassembled WGS sequence"/>
</dbReference>
<feature type="region of interest" description="Disordered" evidence="1">
    <location>
        <begin position="1"/>
        <end position="26"/>
    </location>
</feature>
<evidence type="ECO:0000313" key="4">
    <source>
        <dbReference type="Proteomes" id="UP000507222"/>
    </source>
</evidence>
<reference evidence="5" key="1">
    <citation type="journal article" date="2020" name="Genome Biol.">
        <title>Gamete binning: chromosome-level and haplotype-resolved genome assembly enabled by high-throughput single-cell sequencing of gamete genomes.</title>
        <authorList>
            <person name="Campoy J.A."/>
            <person name="Sun H."/>
            <person name="Goel M."/>
            <person name="Jiao W.-B."/>
            <person name="Folz-Donahue K."/>
            <person name="Wang N."/>
            <person name="Rubio M."/>
            <person name="Liu C."/>
            <person name="Kukat C."/>
            <person name="Ruiz D."/>
            <person name="Huettel B."/>
            <person name="Schneeberger K."/>
        </authorList>
    </citation>
    <scope>NUCLEOTIDE SEQUENCE [LARGE SCALE GENOMIC DNA]</scope>
    <source>
        <strain evidence="5">cv. Rojo Pasion</strain>
    </source>
</reference>
<reference evidence="2 4" key="2">
    <citation type="submission" date="2020-05" db="EMBL/GenBank/DDBJ databases">
        <authorList>
            <person name="Campoy J."/>
            <person name="Schneeberger K."/>
            <person name="Spophaly S."/>
        </authorList>
    </citation>
    <scope>NUCLEOTIDE SEQUENCE [LARGE SCALE GENOMIC DNA]</scope>
    <source>
        <strain evidence="2">PruArmRojPasFocal</strain>
    </source>
</reference>
<dbReference type="AlphaFoldDB" id="A0A6J5VCN8"/>
<organism evidence="2 4">
    <name type="scientific">Prunus armeniaca</name>
    <name type="common">Apricot</name>
    <name type="synonym">Armeniaca vulgaris</name>
    <dbReference type="NCBI Taxonomy" id="36596"/>
    <lineage>
        <taxon>Eukaryota</taxon>
        <taxon>Viridiplantae</taxon>
        <taxon>Streptophyta</taxon>
        <taxon>Embryophyta</taxon>
        <taxon>Tracheophyta</taxon>
        <taxon>Spermatophyta</taxon>
        <taxon>Magnoliopsida</taxon>
        <taxon>eudicotyledons</taxon>
        <taxon>Gunneridae</taxon>
        <taxon>Pentapetalae</taxon>
        <taxon>rosids</taxon>
        <taxon>fabids</taxon>
        <taxon>Rosales</taxon>
        <taxon>Rosaceae</taxon>
        <taxon>Amygdaloideae</taxon>
        <taxon>Amygdaleae</taxon>
        <taxon>Prunus</taxon>
    </lineage>
</organism>
<accession>A0A6J5VCN8</accession>
<dbReference type="EMBL" id="CAEKDK010000006">
    <property type="protein sequence ID" value="CAB4283648.1"/>
    <property type="molecule type" value="Genomic_DNA"/>
</dbReference>
<evidence type="ECO:0008006" key="6">
    <source>
        <dbReference type="Google" id="ProtNLM"/>
    </source>
</evidence>
<dbReference type="EMBL" id="CAEKKB010000006">
    <property type="protein sequence ID" value="CAB4313931.1"/>
    <property type="molecule type" value="Genomic_DNA"/>
</dbReference>
<sequence length="92" mass="10756">MPNEEANEQLHKYSDEQLGQASRSKVKQNTGCMTLLEAWVYKHMHGVVVPDRDFDYSEVQPHALHWTPRRDNGTTLVNVHKYRHRLDTLNAD</sequence>
<dbReference type="Proteomes" id="UP000507245">
    <property type="component" value="Unassembled WGS sequence"/>
</dbReference>
<proteinExistence type="predicted"/>
<dbReference type="OrthoDB" id="1166674at2759"/>
<protein>
    <recommendedName>
        <fullName evidence="6">Aminotransferase-like plant mobile domain-containing protein</fullName>
    </recommendedName>
</protein>
<evidence type="ECO:0000313" key="5">
    <source>
        <dbReference type="Proteomes" id="UP000507245"/>
    </source>
</evidence>
<evidence type="ECO:0000313" key="3">
    <source>
        <dbReference type="EMBL" id="CAB4313931.1"/>
    </source>
</evidence>
<evidence type="ECO:0000256" key="1">
    <source>
        <dbReference type="SAM" id="MobiDB-lite"/>
    </source>
</evidence>
<name>A0A6J5VCN8_PRUAR</name>
<keyword evidence="5" id="KW-1185">Reference proteome</keyword>